<dbReference type="GO" id="GO:0003677">
    <property type="term" value="F:DNA binding"/>
    <property type="evidence" value="ECO:0007669"/>
    <property type="project" value="InterPro"/>
</dbReference>
<dbReference type="Gene3D" id="2.10.109.10">
    <property type="entry name" value="Umud Fragment, subunit A"/>
    <property type="match status" value="1"/>
</dbReference>
<dbReference type="PANTHER" id="PTHR33516:SF2">
    <property type="entry name" value="LEXA REPRESSOR-RELATED"/>
    <property type="match status" value="1"/>
</dbReference>
<protein>
    <submittedName>
        <fullName evidence="9">DNA polymerase V</fullName>
    </submittedName>
</protein>
<dbReference type="GO" id="GO:0006281">
    <property type="term" value="P:DNA repair"/>
    <property type="evidence" value="ECO:0007669"/>
    <property type="project" value="UniProtKB-KW"/>
</dbReference>
<organism evidence="9 10">
    <name type="scientific">Pustulibacterium marinum</name>
    <dbReference type="NCBI Taxonomy" id="1224947"/>
    <lineage>
        <taxon>Bacteria</taxon>
        <taxon>Pseudomonadati</taxon>
        <taxon>Bacteroidota</taxon>
        <taxon>Flavobacteriia</taxon>
        <taxon>Flavobacteriales</taxon>
        <taxon>Flavobacteriaceae</taxon>
        <taxon>Pustulibacterium</taxon>
    </lineage>
</organism>
<dbReference type="RefSeq" id="WP_093024959.1">
    <property type="nucleotide sequence ID" value="NZ_FPBK01000006.1"/>
</dbReference>
<sequence>MNTKKPAIEFFTPDEESAILINYYIDGVQAGFPTPIGDVQDNTMSLDRTVVRNKEATFYARVVGQSMINAGLNEGDMLVVDKSISPQHNQIAVCAIDGEFTVKRLYMGKDGLYLMPENDKYLPIKVEEFNDFRIWGIVTYVVKKM</sequence>
<dbReference type="SUPFAM" id="SSF51306">
    <property type="entry name" value="LexA/Signal peptidase"/>
    <property type="match status" value="1"/>
</dbReference>
<dbReference type="STRING" id="1224947.SAMN05216480_10664"/>
<dbReference type="InterPro" id="IPR015927">
    <property type="entry name" value="Peptidase_S24_S26A/B/C"/>
</dbReference>
<comment type="similarity">
    <text evidence="1 7">Belongs to the peptidase S24 family.</text>
</comment>
<dbReference type="InterPro" id="IPR006197">
    <property type="entry name" value="Peptidase_S24_LexA"/>
</dbReference>
<keyword evidence="6" id="KW-0742">SOS response</keyword>
<evidence type="ECO:0000256" key="4">
    <source>
        <dbReference type="ARBA" id="ARBA00022813"/>
    </source>
</evidence>
<dbReference type="OrthoDB" id="9787787at2"/>
<evidence type="ECO:0000256" key="3">
    <source>
        <dbReference type="ARBA" id="ARBA00022801"/>
    </source>
</evidence>
<accession>A0A1I7GX64</accession>
<proteinExistence type="inferred from homology"/>
<keyword evidence="2" id="KW-0227">DNA damage</keyword>
<dbReference type="InterPro" id="IPR039418">
    <property type="entry name" value="LexA-like"/>
</dbReference>
<dbReference type="InterPro" id="IPR036286">
    <property type="entry name" value="LexA/Signal_pep-like_sf"/>
</dbReference>
<dbReference type="CDD" id="cd06529">
    <property type="entry name" value="S24_LexA-like"/>
    <property type="match status" value="1"/>
</dbReference>
<dbReference type="GO" id="GO:0006355">
    <property type="term" value="P:regulation of DNA-templated transcription"/>
    <property type="evidence" value="ECO:0007669"/>
    <property type="project" value="InterPro"/>
</dbReference>
<evidence type="ECO:0000313" key="9">
    <source>
        <dbReference type="EMBL" id="SFU53037.1"/>
    </source>
</evidence>
<dbReference type="GO" id="GO:0016787">
    <property type="term" value="F:hydrolase activity"/>
    <property type="evidence" value="ECO:0007669"/>
    <property type="project" value="UniProtKB-KW"/>
</dbReference>
<dbReference type="NCBIfam" id="NF007621">
    <property type="entry name" value="PRK10276.1"/>
    <property type="match status" value="1"/>
</dbReference>
<reference evidence="9 10" key="1">
    <citation type="submission" date="2016-10" db="EMBL/GenBank/DDBJ databases">
        <authorList>
            <person name="de Groot N.N."/>
        </authorList>
    </citation>
    <scope>NUCLEOTIDE SEQUENCE [LARGE SCALE GENOMIC DNA]</scope>
    <source>
        <strain evidence="9 10">CGMCC 1.12333</strain>
    </source>
</reference>
<evidence type="ECO:0000259" key="8">
    <source>
        <dbReference type="Pfam" id="PF00717"/>
    </source>
</evidence>
<feature type="domain" description="Peptidase S24/S26A/S26B/S26C" evidence="8">
    <location>
        <begin position="26"/>
        <end position="138"/>
    </location>
</feature>
<dbReference type="InterPro" id="IPR050077">
    <property type="entry name" value="LexA_repressor"/>
</dbReference>
<dbReference type="PANTHER" id="PTHR33516">
    <property type="entry name" value="LEXA REPRESSOR"/>
    <property type="match status" value="1"/>
</dbReference>
<keyword evidence="3 7" id="KW-0378">Hydrolase</keyword>
<dbReference type="GO" id="GO:0009432">
    <property type="term" value="P:SOS response"/>
    <property type="evidence" value="ECO:0007669"/>
    <property type="project" value="UniProtKB-KW"/>
</dbReference>
<name>A0A1I7GX64_9FLAO</name>
<keyword evidence="10" id="KW-1185">Reference proteome</keyword>
<dbReference type="AlphaFoldDB" id="A0A1I7GX64"/>
<keyword evidence="4 7" id="KW-0068">Autocatalytic cleavage</keyword>
<evidence type="ECO:0000256" key="1">
    <source>
        <dbReference type="ARBA" id="ARBA00007484"/>
    </source>
</evidence>
<evidence type="ECO:0000256" key="5">
    <source>
        <dbReference type="ARBA" id="ARBA00023204"/>
    </source>
</evidence>
<keyword evidence="5" id="KW-0234">DNA repair</keyword>
<evidence type="ECO:0000256" key="6">
    <source>
        <dbReference type="ARBA" id="ARBA00023236"/>
    </source>
</evidence>
<dbReference type="EMBL" id="FPBK01000006">
    <property type="protein sequence ID" value="SFU53037.1"/>
    <property type="molecule type" value="Genomic_DNA"/>
</dbReference>
<evidence type="ECO:0000256" key="2">
    <source>
        <dbReference type="ARBA" id="ARBA00022763"/>
    </source>
</evidence>
<dbReference type="PRINTS" id="PR00726">
    <property type="entry name" value="LEXASERPTASE"/>
</dbReference>
<dbReference type="Proteomes" id="UP000199138">
    <property type="component" value="Unassembled WGS sequence"/>
</dbReference>
<gene>
    <name evidence="9" type="ORF">SAMN05216480_10664</name>
</gene>
<dbReference type="Pfam" id="PF00717">
    <property type="entry name" value="Peptidase_S24"/>
    <property type="match status" value="1"/>
</dbReference>
<evidence type="ECO:0000313" key="10">
    <source>
        <dbReference type="Proteomes" id="UP000199138"/>
    </source>
</evidence>
<evidence type="ECO:0000256" key="7">
    <source>
        <dbReference type="RuleBase" id="RU003991"/>
    </source>
</evidence>